<dbReference type="RefSeq" id="WP_204497333.1">
    <property type="nucleotide sequence ID" value="NZ_JAFBDR010000001.1"/>
</dbReference>
<organism evidence="1 2">
    <name type="scientific">Aquibacillus albus</name>
    <dbReference type="NCBI Taxonomy" id="1168171"/>
    <lineage>
        <taxon>Bacteria</taxon>
        <taxon>Bacillati</taxon>
        <taxon>Bacillota</taxon>
        <taxon>Bacilli</taxon>
        <taxon>Bacillales</taxon>
        <taxon>Bacillaceae</taxon>
        <taxon>Aquibacillus</taxon>
    </lineage>
</organism>
<comment type="caution">
    <text evidence="1">The sequence shown here is derived from an EMBL/GenBank/DDBJ whole genome shotgun (WGS) entry which is preliminary data.</text>
</comment>
<name>A0ABS2MVS4_9BACI</name>
<protein>
    <recommendedName>
        <fullName evidence="3">YolD-like family protein</fullName>
    </recommendedName>
</protein>
<dbReference type="PANTHER" id="PTHR40051">
    <property type="entry name" value="IG HYPOTHETICAL 15966"/>
    <property type="match status" value="1"/>
</dbReference>
<dbReference type="PANTHER" id="PTHR40051:SF1">
    <property type="entry name" value="YOLD-LIKE FAMILY PROTEIN"/>
    <property type="match status" value="1"/>
</dbReference>
<dbReference type="Proteomes" id="UP001296943">
    <property type="component" value="Unassembled WGS sequence"/>
</dbReference>
<evidence type="ECO:0000313" key="1">
    <source>
        <dbReference type="EMBL" id="MBM7569888.1"/>
    </source>
</evidence>
<evidence type="ECO:0008006" key="3">
    <source>
        <dbReference type="Google" id="ProtNLM"/>
    </source>
</evidence>
<proteinExistence type="predicted"/>
<dbReference type="Pfam" id="PF08863">
    <property type="entry name" value="YolD"/>
    <property type="match status" value="1"/>
</dbReference>
<reference evidence="1 2" key="1">
    <citation type="submission" date="2021-01" db="EMBL/GenBank/DDBJ databases">
        <title>Genomic Encyclopedia of Type Strains, Phase IV (KMG-IV): sequencing the most valuable type-strain genomes for metagenomic binning, comparative biology and taxonomic classification.</title>
        <authorList>
            <person name="Goeker M."/>
        </authorList>
    </citation>
    <scope>NUCLEOTIDE SEQUENCE [LARGE SCALE GENOMIC DNA]</scope>
    <source>
        <strain evidence="1 2">DSM 23711</strain>
    </source>
</reference>
<sequence length="107" mass="12555">MVNDRGTIKWTSLMLPEHVEMLRQLWSEDQKTHKPVLDEHQLEEMNQRLNHAITSNAAITITYYRDDNYHICHGFIQSIDSKNRQLVIKNPESSQKVTVLLSEIINL</sequence>
<gene>
    <name evidence="1" type="ORF">JOC48_000357</name>
</gene>
<evidence type="ECO:0000313" key="2">
    <source>
        <dbReference type="Proteomes" id="UP001296943"/>
    </source>
</evidence>
<keyword evidence="2" id="KW-1185">Reference proteome</keyword>
<dbReference type="EMBL" id="JAFBDR010000001">
    <property type="protein sequence ID" value="MBM7569888.1"/>
    <property type="molecule type" value="Genomic_DNA"/>
</dbReference>
<accession>A0ABS2MVS4</accession>
<dbReference type="InterPro" id="IPR014962">
    <property type="entry name" value="YolD"/>
</dbReference>